<protein>
    <submittedName>
        <fullName evidence="2">Uncharacterized protein isoform X2</fullName>
    </submittedName>
</protein>
<proteinExistence type="predicted"/>
<organism evidence="1 2">
    <name type="scientific">Danio rerio</name>
    <name type="common">Zebrafish</name>
    <name type="synonym">Brachydanio rerio</name>
    <dbReference type="NCBI Taxonomy" id="7955"/>
    <lineage>
        <taxon>Eukaryota</taxon>
        <taxon>Metazoa</taxon>
        <taxon>Chordata</taxon>
        <taxon>Craniata</taxon>
        <taxon>Vertebrata</taxon>
        <taxon>Euteleostomi</taxon>
        <taxon>Actinopterygii</taxon>
        <taxon>Neopterygii</taxon>
        <taxon>Teleostei</taxon>
        <taxon>Ostariophysi</taxon>
        <taxon>Cypriniformes</taxon>
        <taxon>Danionidae</taxon>
        <taxon>Danioninae</taxon>
        <taxon>Danio</taxon>
    </lineage>
</organism>
<gene>
    <name evidence="2" type="primary">LOC141377645</name>
</gene>
<dbReference type="RefSeq" id="XP_073778507.1">
    <property type="nucleotide sequence ID" value="XM_073922406.1"/>
</dbReference>
<sequence length="359" mass="38284">MAASSGGGAVQAVGNDWIENGQEWGDGNDGSGNEVEEMEGSESCEPWTNCRGKKRKKRKNKLDSDEEMRSKVKEGNEEYNVFVRLVQEGATFEDWSPIQLTKALYKEIGEMVAVMHQKLVANRHKTHKKKKKKKLSVRVSRRHRRFRVEMAAVRSDSLEYFPENILIDILSYLSVQALVRNSRVCRRWQQLVKDQRLWRCVDLSSLKRHTDQHPDSGSGQRAVVLGPAPAQCVCVAAAEASGAAGSAARDGGGSEELRSPRHTHTADELRSLRHTHPASAHTPGAADGRACADAGAGAGGGLAGAAEAQSGRDGGQSGSAGAGTAAGAAVAAAALMQTRTQHAAQELQVCAAAASAGVQ</sequence>
<evidence type="ECO:0000313" key="2">
    <source>
        <dbReference type="RefSeq" id="XP_073778507.1"/>
    </source>
</evidence>
<evidence type="ECO:0000313" key="1">
    <source>
        <dbReference type="Proteomes" id="UP000000437"/>
    </source>
</evidence>
<reference evidence="2" key="1">
    <citation type="submission" date="2025-08" db="UniProtKB">
        <authorList>
            <consortium name="RefSeq"/>
        </authorList>
    </citation>
    <scope>IDENTIFICATION</scope>
    <source>
        <strain evidence="2">Tuebingen</strain>
        <tissue evidence="2">Fibroblasts and whole tissue</tissue>
    </source>
</reference>
<keyword evidence="1" id="KW-1185">Reference proteome</keyword>
<name>A0AC58H937_DANRE</name>
<accession>A0AC58H937</accession>
<dbReference type="Proteomes" id="UP000000437">
    <property type="component" value="Chromosome 14"/>
</dbReference>